<feature type="compositionally biased region" description="Basic residues" evidence="1">
    <location>
        <begin position="56"/>
        <end position="68"/>
    </location>
</feature>
<feature type="compositionally biased region" description="Pro residues" evidence="1">
    <location>
        <begin position="360"/>
        <end position="369"/>
    </location>
</feature>
<gene>
    <name evidence="2" type="ORF">PAC_14799</name>
</gene>
<dbReference type="AlphaFoldDB" id="A0A1L7XIM9"/>
<reference evidence="2 3" key="1">
    <citation type="submission" date="2016-03" db="EMBL/GenBank/DDBJ databases">
        <authorList>
            <person name="Ploux O."/>
        </authorList>
    </citation>
    <scope>NUCLEOTIDE SEQUENCE [LARGE SCALE GENOMIC DNA]</scope>
    <source>
        <strain evidence="2 3">UAMH 11012</strain>
    </source>
</reference>
<feature type="compositionally biased region" description="Polar residues" evidence="1">
    <location>
        <begin position="236"/>
        <end position="256"/>
    </location>
</feature>
<dbReference type="OrthoDB" id="3437747at2759"/>
<feature type="compositionally biased region" description="Low complexity" evidence="1">
    <location>
        <begin position="528"/>
        <end position="542"/>
    </location>
</feature>
<feature type="compositionally biased region" description="Basic and acidic residues" evidence="1">
    <location>
        <begin position="136"/>
        <end position="146"/>
    </location>
</feature>
<evidence type="ECO:0000313" key="2">
    <source>
        <dbReference type="EMBL" id="CZR64899.1"/>
    </source>
</evidence>
<name>A0A1L7XIM9_9HELO</name>
<feature type="region of interest" description="Disordered" evidence="1">
    <location>
        <begin position="87"/>
        <end position="146"/>
    </location>
</feature>
<evidence type="ECO:0000256" key="1">
    <source>
        <dbReference type="SAM" id="MobiDB-lite"/>
    </source>
</evidence>
<organism evidence="2 3">
    <name type="scientific">Phialocephala subalpina</name>
    <dbReference type="NCBI Taxonomy" id="576137"/>
    <lineage>
        <taxon>Eukaryota</taxon>
        <taxon>Fungi</taxon>
        <taxon>Dikarya</taxon>
        <taxon>Ascomycota</taxon>
        <taxon>Pezizomycotina</taxon>
        <taxon>Leotiomycetes</taxon>
        <taxon>Helotiales</taxon>
        <taxon>Mollisiaceae</taxon>
        <taxon>Phialocephala</taxon>
        <taxon>Phialocephala fortinii species complex</taxon>
    </lineage>
</organism>
<feature type="region of interest" description="Disordered" evidence="1">
    <location>
        <begin position="351"/>
        <end position="380"/>
    </location>
</feature>
<feature type="compositionally biased region" description="Polar residues" evidence="1">
    <location>
        <begin position="196"/>
        <end position="218"/>
    </location>
</feature>
<dbReference type="EMBL" id="FJOG01000028">
    <property type="protein sequence ID" value="CZR64899.1"/>
    <property type="molecule type" value="Genomic_DNA"/>
</dbReference>
<feature type="region of interest" description="Disordered" evidence="1">
    <location>
        <begin position="528"/>
        <end position="550"/>
    </location>
</feature>
<feature type="region of interest" description="Disordered" evidence="1">
    <location>
        <begin position="192"/>
        <end position="275"/>
    </location>
</feature>
<evidence type="ECO:0000313" key="3">
    <source>
        <dbReference type="Proteomes" id="UP000184330"/>
    </source>
</evidence>
<dbReference type="Proteomes" id="UP000184330">
    <property type="component" value="Unassembled WGS sequence"/>
</dbReference>
<keyword evidence="3" id="KW-1185">Reference proteome</keyword>
<feature type="compositionally biased region" description="Polar residues" evidence="1">
    <location>
        <begin position="107"/>
        <end position="121"/>
    </location>
</feature>
<feature type="region of interest" description="Disordered" evidence="1">
    <location>
        <begin position="1"/>
        <end position="69"/>
    </location>
</feature>
<feature type="compositionally biased region" description="Polar residues" evidence="1">
    <location>
        <begin position="7"/>
        <end position="23"/>
    </location>
</feature>
<feature type="region of interest" description="Disordered" evidence="1">
    <location>
        <begin position="167"/>
        <end position="186"/>
    </location>
</feature>
<accession>A0A1L7XIM9</accession>
<protein>
    <submittedName>
        <fullName evidence="2">Uncharacterized protein</fullName>
    </submittedName>
</protein>
<sequence length="681" mass="75025">MVRREANGSSTPSSKTRSGQLVNRNKLLPEGARDSGGRMQSMKKRSANREPTSYARTRRTTKRPKRNKSLVDEEVGDFIVVDTGIVGDTGTIRNTGDTGTVEDENPKPTSASIGSDATRATLQGDGTAVQTKHRKPDTDPDATQKAKDALFVLDSIPDLVEKKRDRLPNSISSYCPSPDEESRQSRITRPFRSHTQDSNLPNVPQAFLQSPGQTSIQNIGAREPWTGSLTSHHDQPAQQLSKLRSDNTSKASQSQVIAPLDLNKPRQSSTGITSTNNSIYQATGLMRQPLPEQNPDTSLPVSNFPGPALSLSPTPSNFAGTRASHVRHLHALPASNLENTRMTANHQLPATAVTRRHYGPPSPYPPPFRPDNDDTTTPQTRSIPAQVNRVSHQPLQSIKDPSQSHHNSMWMNVITDASRTANDKKRLRDRATELIARREDVELEEDETTGGRRRVYPDACGAVVDKYSAKGIVAITAHGFPVQQVDTGQGVIGDPYAELIIGVGQTCLIHGSSTVLYYKPRKVSVSDQALRPSQPRAAPQPRECTYELEKPPPSPAEITIRLQVDEVGKFSAPYDFSVWRPKIKTTEFFAWFGGQTGRGGANGPQLLAFTLKDAMPDRITLNIPILNQGDFRWMRKCIMTQFDKAKSFMPGLKNFAVLVTDPEWVSPPRRRIPTVAAKRNL</sequence>
<proteinExistence type="predicted"/>